<keyword evidence="1" id="KW-0614">Plasmid</keyword>
<sequence>MIIIVANIKGGMSRTTISVMLSRAFSQAGNQVALADATWFGDSARRVRLMEKAHGLRMPFEVREFPNNPFEEGYNPEEGGAELCKSIQTVRESMGSDGIVVVDTNSHHEGTLRSLDDIADRVVVPYDFSPTALESTLRTVAAFTAPTTVLPHRHFPSIDASDEERLRKVVEKASYLSNSTLSYSEIYANCDIPDSTFEYDQLVSELLKQTSSSIEEGLEKAYL</sequence>
<proteinExistence type="predicted"/>
<dbReference type="Gene3D" id="3.40.50.300">
    <property type="entry name" value="P-loop containing nucleotide triphosphate hydrolases"/>
    <property type="match status" value="1"/>
</dbReference>
<dbReference type="SUPFAM" id="SSF52540">
    <property type="entry name" value="P-loop containing nucleoside triphosphate hydrolases"/>
    <property type="match status" value="1"/>
</dbReference>
<dbReference type="InterPro" id="IPR015223">
    <property type="entry name" value="MipZ"/>
</dbReference>
<evidence type="ECO:0000313" key="1">
    <source>
        <dbReference type="EMBL" id="ABG49315.1"/>
    </source>
</evidence>
<protein>
    <recommendedName>
        <fullName evidence="2">CobQ/CobB/MinD/ParA nucleotide binding domain-containing protein</fullName>
    </recommendedName>
</protein>
<reference evidence="1" key="1">
    <citation type="journal article" date="2006" name="Appl. Environ. Microbiol.">
        <title>Facile recovery of individual high-molecular-weight, low-copy-number natural plasmids for genomic sequencing.</title>
        <authorList>
            <person name="Williams L.E."/>
            <person name="Detter C."/>
            <person name="Barry K."/>
            <person name="Lapidus A."/>
            <person name="Summers A.O."/>
        </authorList>
    </citation>
    <scope>NUCLEOTIDE SEQUENCE</scope>
    <source>
        <strain evidence="1">L2-79-05</strain>
        <plasmid evidence="1">pLEW279b</plasmid>
    </source>
</reference>
<evidence type="ECO:0008006" key="2">
    <source>
        <dbReference type="Google" id="ProtNLM"/>
    </source>
</evidence>
<accession>Q0ZKF9</accession>
<name>Q0ZKF9_9CORY</name>
<dbReference type="InterPro" id="IPR027417">
    <property type="entry name" value="P-loop_NTPase"/>
</dbReference>
<geneLocation type="plasmid" evidence="1">
    <name>pLEW279b</name>
</geneLocation>
<dbReference type="AlphaFoldDB" id="Q0ZKF9"/>
<dbReference type="Pfam" id="PF09140">
    <property type="entry name" value="MipZ"/>
    <property type="match status" value="1"/>
</dbReference>
<dbReference type="EMBL" id="DQ390457">
    <property type="protein sequence ID" value="ABG49315.1"/>
    <property type="molecule type" value="Genomic_DNA"/>
</dbReference>
<dbReference type="RefSeq" id="WP_011867715.1">
    <property type="nucleotide sequence ID" value="NC_009129.1"/>
</dbReference>
<organism evidence="1">
    <name type="scientific">Corynebacterium sp. L2-79-05</name>
    <dbReference type="NCBI Taxonomy" id="373068"/>
    <lineage>
        <taxon>Bacteria</taxon>
        <taxon>Bacillati</taxon>
        <taxon>Actinomycetota</taxon>
        <taxon>Actinomycetes</taxon>
        <taxon>Mycobacteriales</taxon>
        <taxon>Corynebacteriaceae</taxon>
        <taxon>Corynebacterium</taxon>
    </lineage>
</organism>